<evidence type="ECO:0000313" key="1">
    <source>
        <dbReference type="EMBL" id="KAK7839920.1"/>
    </source>
</evidence>
<name>A0AAW0KLT0_QUESU</name>
<comment type="caution">
    <text evidence="1">The sequence shown here is derived from an EMBL/GenBank/DDBJ whole genome shotgun (WGS) entry which is preliminary data.</text>
</comment>
<keyword evidence="2" id="KW-1185">Reference proteome</keyword>
<organism evidence="1 2">
    <name type="scientific">Quercus suber</name>
    <name type="common">Cork oak</name>
    <dbReference type="NCBI Taxonomy" id="58331"/>
    <lineage>
        <taxon>Eukaryota</taxon>
        <taxon>Viridiplantae</taxon>
        <taxon>Streptophyta</taxon>
        <taxon>Embryophyta</taxon>
        <taxon>Tracheophyta</taxon>
        <taxon>Spermatophyta</taxon>
        <taxon>Magnoliopsida</taxon>
        <taxon>eudicotyledons</taxon>
        <taxon>Gunneridae</taxon>
        <taxon>Pentapetalae</taxon>
        <taxon>rosids</taxon>
        <taxon>fabids</taxon>
        <taxon>Fagales</taxon>
        <taxon>Fagaceae</taxon>
        <taxon>Quercus</taxon>
    </lineage>
</organism>
<accession>A0AAW0KLT0</accession>
<dbReference type="AlphaFoldDB" id="A0AAW0KLT0"/>
<dbReference type="EMBL" id="PKMF04000272">
    <property type="protein sequence ID" value="KAK7839920.1"/>
    <property type="molecule type" value="Genomic_DNA"/>
</dbReference>
<evidence type="ECO:0008006" key="3">
    <source>
        <dbReference type="Google" id="ProtNLM"/>
    </source>
</evidence>
<dbReference type="Gramene" id="rna-CFP56_53070">
    <property type="protein sequence ID" value="cds-POF08584.1"/>
    <property type="gene ID" value="gene-CFP56_53070"/>
</dbReference>
<evidence type="ECO:0000313" key="2">
    <source>
        <dbReference type="Proteomes" id="UP000237347"/>
    </source>
</evidence>
<protein>
    <recommendedName>
        <fullName evidence="3">RNase H type-1 domain-containing protein</fullName>
    </recommendedName>
</protein>
<gene>
    <name evidence="1" type="ORF">CFP56_017374</name>
</gene>
<sequence>MYLNNGQSQGDSEALACRGAVKLAAKIRLMEITVEGDSEVVRVSDELRVWLEDIPSEIAPIVINDIS</sequence>
<proteinExistence type="predicted"/>
<reference evidence="1 2" key="1">
    <citation type="journal article" date="2018" name="Sci. Data">
        <title>The draft genome sequence of cork oak.</title>
        <authorList>
            <person name="Ramos A.M."/>
            <person name="Usie A."/>
            <person name="Barbosa P."/>
            <person name="Barros P.M."/>
            <person name="Capote T."/>
            <person name="Chaves I."/>
            <person name="Simoes F."/>
            <person name="Abreu I."/>
            <person name="Carrasquinho I."/>
            <person name="Faro C."/>
            <person name="Guimaraes J.B."/>
            <person name="Mendonca D."/>
            <person name="Nobrega F."/>
            <person name="Rodrigues L."/>
            <person name="Saibo N.J.M."/>
            <person name="Varela M.C."/>
            <person name="Egas C."/>
            <person name="Matos J."/>
            <person name="Miguel C.M."/>
            <person name="Oliveira M.M."/>
            <person name="Ricardo C.P."/>
            <person name="Goncalves S."/>
        </authorList>
    </citation>
    <scope>NUCLEOTIDE SEQUENCE [LARGE SCALE GENOMIC DNA]</scope>
    <source>
        <strain evidence="2">cv. HL8</strain>
    </source>
</reference>
<dbReference type="Proteomes" id="UP000237347">
    <property type="component" value="Unassembled WGS sequence"/>
</dbReference>